<proteinExistence type="predicted"/>
<evidence type="ECO:0000256" key="1">
    <source>
        <dbReference type="SAM" id="MobiDB-lite"/>
    </source>
</evidence>
<name>A0A433Q7L1_9FUNG</name>
<evidence type="ECO:0000313" key="2">
    <source>
        <dbReference type="EMBL" id="RUS25774.1"/>
    </source>
</evidence>
<gene>
    <name evidence="2" type="ORF">BC938DRAFT_471680</name>
</gene>
<accession>A0A433Q7L1</accession>
<organism evidence="2 3">
    <name type="scientific">Jimgerdemannia flammicorona</name>
    <dbReference type="NCBI Taxonomy" id="994334"/>
    <lineage>
        <taxon>Eukaryota</taxon>
        <taxon>Fungi</taxon>
        <taxon>Fungi incertae sedis</taxon>
        <taxon>Mucoromycota</taxon>
        <taxon>Mucoromycotina</taxon>
        <taxon>Endogonomycetes</taxon>
        <taxon>Endogonales</taxon>
        <taxon>Endogonaceae</taxon>
        <taxon>Jimgerdemannia</taxon>
    </lineage>
</organism>
<dbReference type="Proteomes" id="UP000274822">
    <property type="component" value="Unassembled WGS sequence"/>
</dbReference>
<feature type="compositionally biased region" description="Low complexity" evidence="1">
    <location>
        <begin position="61"/>
        <end position="73"/>
    </location>
</feature>
<feature type="region of interest" description="Disordered" evidence="1">
    <location>
        <begin position="61"/>
        <end position="82"/>
    </location>
</feature>
<keyword evidence="3" id="KW-1185">Reference proteome</keyword>
<dbReference type="AlphaFoldDB" id="A0A433Q7L1"/>
<sequence>MAAKKLIRSSGTMEVANTCYVTHSSSSSPPTGTVVTSGSVISVSATAGKTGTTSTVLTATGSSATATGRNSTSNNVPSGRGDGGNVAFVAVVVTVLVATLL</sequence>
<comment type="caution">
    <text evidence="2">The sequence shown here is derived from an EMBL/GenBank/DDBJ whole genome shotgun (WGS) entry which is preliminary data.</text>
</comment>
<evidence type="ECO:0000313" key="3">
    <source>
        <dbReference type="Proteomes" id="UP000274822"/>
    </source>
</evidence>
<reference evidence="2 3" key="1">
    <citation type="journal article" date="2018" name="New Phytol.">
        <title>Phylogenomics of Endogonaceae and evolution of mycorrhizas within Mucoromycota.</title>
        <authorList>
            <person name="Chang Y."/>
            <person name="Desiro A."/>
            <person name="Na H."/>
            <person name="Sandor L."/>
            <person name="Lipzen A."/>
            <person name="Clum A."/>
            <person name="Barry K."/>
            <person name="Grigoriev I.V."/>
            <person name="Martin F.M."/>
            <person name="Stajich J.E."/>
            <person name="Smith M.E."/>
            <person name="Bonito G."/>
            <person name="Spatafora J.W."/>
        </authorList>
    </citation>
    <scope>NUCLEOTIDE SEQUENCE [LARGE SCALE GENOMIC DNA]</scope>
    <source>
        <strain evidence="2 3">AD002</strain>
    </source>
</reference>
<dbReference type="EMBL" id="RBNJ01012057">
    <property type="protein sequence ID" value="RUS25774.1"/>
    <property type="molecule type" value="Genomic_DNA"/>
</dbReference>
<protein>
    <submittedName>
        <fullName evidence="2">Uncharacterized protein</fullName>
    </submittedName>
</protein>